<dbReference type="InterPro" id="IPR004000">
    <property type="entry name" value="Actin"/>
</dbReference>
<dbReference type="CDD" id="cd10210">
    <property type="entry name" value="ASKHA_NBD_Arp6"/>
    <property type="match status" value="1"/>
</dbReference>
<keyword evidence="8" id="KW-0804">Transcription</keyword>
<dbReference type="EMBL" id="NPIC01000001">
    <property type="protein sequence ID" value="RDL41707.1"/>
    <property type="molecule type" value="Genomic_DNA"/>
</dbReference>
<comment type="similarity">
    <text evidence="3">Belongs to the actin family. ARP6 subfamily.</text>
</comment>
<evidence type="ECO:0000256" key="4">
    <source>
        <dbReference type="ARBA" id="ARBA00022490"/>
    </source>
</evidence>
<dbReference type="Proteomes" id="UP000254866">
    <property type="component" value="Unassembled WGS sequence"/>
</dbReference>
<keyword evidence="9" id="KW-0539">Nucleus</keyword>
<proteinExistence type="inferred from homology"/>
<dbReference type="GO" id="GO:0005737">
    <property type="term" value="C:cytoplasm"/>
    <property type="evidence" value="ECO:0007669"/>
    <property type="project" value="UniProtKB-SubCell"/>
</dbReference>
<dbReference type="STRING" id="2656787.A0A370U1R2"/>
<evidence type="ECO:0000256" key="2">
    <source>
        <dbReference type="ARBA" id="ARBA00004496"/>
    </source>
</evidence>
<dbReference type="SMART" id="SM00268">
    <property type="entry name" value="ACTIN"/>
    <property type="match status" value="1"/>
</dbReference>
<evidence type="ECO:0000256" key="1">
    <source>
        <dbReference type="ARBA" id="ARBA00004123"/>
    </source>
</evidence>
<protein>
    <submittedName>
        <fullName evidence="11">Actin-like ATPase</fullName>
    </submittedName>
</protein>
<evidence type="ECO:0000256" key="3">
    <source>
        <dbReference type="ARBA" id="ARBA00005665"/>
    </source>
</evidence>
<keyword evidence="12" id="KW-1185">Reference proteome</keyword>
<evidence type="ECO:0000256" key="10">
    <source>
        <dbReference type="SAM" id="MobiDB-lite"/>
    </source>
</evidence>
<dbReference type="PANTHER" id="PTHR11937">
    <property type="entry name" value="ACTIN"/>
    <property type="match status" value="1"/>
</dbReference>
<organism evidence="11 12">
    <name type="scientific">Venustampulla echinocandica</name>
    <dbReference type="NCBI Taxonomy" id="2656787"/>
    <lineage>
        <taxon>Eukaryota</taxon>
        <taxon>Fungi</taxon>
        <taxon>Dikarya</taxon>
        <taxon>Ascomycota</taxon>
        <taxon>Pezizomycotina</taxon>
        <taxon>Leotiomycetes</taxon>
        <taxon>Helotiales</taxon>
        <taxon>Pleuroascaceae</taxon>
        <taxon>Venustampulla</taxon>
    </lineage>
</organism>
<gene>
    <name evidence="11" type="ORF">BP5553_01686</name>
</gene>
<keyword evidence="7" id="KW-0010">Activator</keyword>
<dbReference type="RefSeq" id="XP_031874363.1">
    <property type="nucleotide sequence ID" value="XM_032010309.1"/>
</dbReference>
<sequence length="547" mass="60757">MAPASRRSAAKPAGPAPPTRTLIIDNGAYTLKAGFSSPSSSSSATSTEPHSSDSPPDVESKPSIIPNCLARDREKTVYIGSQLSKCRDFGEIVFRRPVDKGYLVNWEAEKEIWEHEFFDKKAPLHCDPTETGLILTEAPNALPQLQTNCDQMVFEEFGFASYYRCTAPTLNAYNDIQTMFPIPIPTRNMAKPQLPAEILLLIDSGYSHTTITPLLEGRPIQSAVRRLDVGGKLLTNYLTRLLSLRQYDMRNDTYLVNEVKEACCYVSRDLKADMERTWKGPKGDRREIYATGGGIAKDYILPDYHNRSKGYVRDHEPAAAGKLKNLTTGKSAEAAEDILTLRNERFTVPEILFNPTDIGMKQSGIPRLVMESLSCIPFGLWPGFLANILVVGGNANIEGFMFRLEMEIRALAPAECIVRVGKPADPIISTWQGGAALAKDANALSKLSVTKQEYEEHGAAWVARKFDGRTLELPTTLCSKYRWTLEVLAYGDIGAASRAIGPGCPYCPRLHESVFRMINQRVFRDYAWPPWAVNDAWTVGSVITDKH</sequence>
<evidence type="ECO:0000256" key="6">
    <source>
        <dbReference type="ARBA" id="ARBA00023015"/>
    </source>
</evidence>
<dbReference type="Gene3D" id="2.30.36.70">
    <property type="entry name" value="Actin, Chain A, domain 2"/>
    <property type="match status" value="1"/>
</dbReference>
<comment type="caution">
    <text evidence="11">The sequence shown here is derived from an EMBL/GenBank/DDBJ whole genome shotgun (WGS) entry which is preliminary data.</text>
</comment>
<dbReference type="Pfam" id="PF00022">
    <property type="entry name" value="Actin"/>
    <property type="match status" value="1"/>
</dbReference>
<evidence type="ECO:0000313" key="11">
    <source>
        <dbReference type="EMBL" id="RDL41707.1"/>
    </source>
</evidence>
<dbReference type="AlphaFoldDB" id="A0A370U1R2"/>
<evidence type="ECO:0000256" key="7">
    <source>
        <dbReference type="ARBA" id="ARBA00023159"/>
    </source>
</evidence>
<feature type="compositionally biased region" description="Low complexity" evidence="10">
    <location>
        <begin position="1"/>
        <end position="13"/>
    </location>
</feature>
<dbReference type="InterPro" id="IPR043129">
    <property type="entry name" value="ATPase_NBD"/>
</dbReference>
<feature type="region of interest" description="Disordered" evidence="10">
    <location>
        <begin position="1"/>
        <end position="22"/>
    </location>
</feature>
<keyword evidence="4" id="KW-0963">Cytoplasm</keyword>
<dbReference type="GeneID" id="43594535"/>
<dbReference type="FunFam" id="3.90.640.10:FF:000040">
    <property type="entry name" value="Actin-like protein ARP6"/>
    <property type="match status" value="1"/>
</dbReference>
<keyword evidence="6" id="KW-0805">Transcription regulation</keyword>
<evidence type="ECO:0000256" key="9">
    <source>
        <dbReference type="ARBA" id="ARBA00023242"/>
    </source>
</evidence>
<name>A0A370U1R2_9HELO</name>
<comment type="subcellular location">
    <subcellularLocation>
        <location evidence="2">Cytoplasm</location>
    </subcellularLocation>
    <subcellularLocation>
        <location evidence="1">Nucleus</location>
    </subcellularLocation>
</comment>
<dbReference type="Gene3D" id="3.90.640.10">
    <property type="entry name" value="Actin, Chain A, domain 4"/>
    <property type="match status" value="1"/>
</dbReference>
<accession>A0A370U1R2</accession>
<feature type="region of interest" description="Disordered" evidence="10">
    <location>
        <begin position="34"/>
        <end position="64"/>
    </location>
</feature>
<evidence type="ECO:0000256" key="8">
    <source>
        <dbReference type="ARBA" id="ARBA00023163"/>
    </source>
</evidence>
<dbReference type="OrthoDB" id="6220758at2759"/>
<evidence type="ECO:0000256" key="5">
    <source>
        <dbReference type="ARBA" id="ARBA00022853"/>
    </source>
</evidence>
<dbReference type="SUPFAM" id="SSF53067">
    <property type="entry name" value="Actin-like ATPase domain"/>
    <property type="match status" value="2"/>
</dbReference>
<reference evidence="11 12" key="1">
    <citation type="journal article" date="2018" name="IMA Fungus">
        <title>IMA Genome-F 9: Draft genome sequence of Annulohypoxylon stygium, Aspergillus mulundensis, Berkeleyomyces basicola (syn. Thielaviopsis basicola), Ceratocystis smalleyi, two Cercospora beticola strains, Coleophoma cylindrospora, Fusarium fracticaudum, Phialophora cf. hyalina, and Morchella septimelata.</title>
        <authorList>
            <person name="Wingfield B.D."/>
            <person name="Bills G.F."/>
            <person name="Dong Y."/>
            <person name="Huang W."/>
            <person name="Nel W.J."/>
            <person name="Swalarsk-Parry B.S."/>
            <person name="Vaghefi N."/>
            <person name="Wilken P.M."/>
            <person name="An Z."/>
            <person name="de Beer Z.W."/>
            <person name="De Vos L."/>
            <person name="Chen L."/>
            <person name="Duong T.A."/>
            <person name="Gao Y."/>
            <person name="Hammerbacher A."/>
            <person name="Kikkert J.R."/>
            <person name="Li Y."/>
            <person name="Li H."/>
            <person name="Li K."/>
            <person name="Li Q."/>
            <person name="Liu X."/>
            <person name="Ma X."/>
            <person name="Naidoo K."/>
            <person name="Pethybridge S.J."/>
            <person name="Sun J."/>
            <person name="Steenkamp E.T."/>
            <person name="van der Nest M.A."/>
            <person name="van Wyk S."/>
            <person name="Wingfield M.J."/>
            <person name="Xiong C."/>
            <person name="Yue Q."/>
            <person name="Zhang X."/>
        </authorList>
    </citation>
    <scope>NUCLEOTIDE SEQUENCE [LARGE SCALE GENOMIC DNA]</scope>
    <source>
        <strain evidence="11 12">BP 5553</strain>
    </source>
</reference>
<dbReference type="GO" id="GO:0005634">
    <property type="term" value="C:nucleus"/>
    <property type="evidence" value="ECO:0007669"/>
    <property type="project" value="UniProtKB-SubCell"/>
</dbReference>
<keyword evidence="5" id="KW-0156">Chromatin regulator</keyword>
<evidence type="ECO:0000313" key="12">
    <source>
        <dbReference type="Proteomes" id="UP000254866"/>
    </source>
</evidence>
<dbReference type="Gene3D" id="3.30.420.40">
    <property type="match status" value="2"/>
</dbReference>
<feature type="compositionally biased region" description="Low complexity" evidence="10">
    <location>
        <begin position="36"/>
        <end position="54"/>
    </location>
</feature>
<dbReference type="GO" id="GO:0006325">
    <property type="term" value="P:chromatin organization"/>
    <property type="evidence" value="ECO:0007669"/>
    <property type="project" value="UniProtKB-KW"/>
</dbReference>
<dbReference type="FunFam" id="3.30.420.40:FF:000058">
    <property type="entry name" value="Putative actin-related protein 5"/>
    <property type="match status" value="1"/>
</dbReference>